<evidence type="ECO:0000256" key="1">
    <source>
        <dbReference type="ARBA" id="ARBA00022679"/>
    </source>
</evidence>
<dbReference type="CDD" id="cd03809">
    <property type="entry name" value="GT4_MtfB-like"/>
    <property type="match status" value="1"/>
</dbReference>
<dbReference type="EMBL" id="PPCN01000005">
    <property type="protein sequence ID" value="POF31086.1"/>
    <property type="molecule type" value="Genomic_DNA"/>
</dbReference>
<gene>
    <name evidence="4" type="ORF">CLV41_105266</name>
</gene>
<dbReference type="InterPro" id="IPR029044">
    <property type="entry name" value="Nucleotide-diphossugar_trans"/>
</dbReference>
<dbReference type="Proteomes" id="UP000236959">
    <property type="component" value="Unassembled WGS sequence"/>
</dbReference>
<dbReference type="SUPFAM" id="SSF53756">
    <property type="entry name" value="UDP-Glycosyltransferase/glycogen phosphorylase"/>
    <property type="match status" value="1"/>
</dbReference>
<keyword evidence="5" id="KW-1185">Reference proteome</keyword>
<keyword evidence="1 4" id="KW-0808">Transferase</keyword>
<dbReference type="OrthoDB" id="9790710at2"/>
<name>A0A2S3UTS7_9HYPH</name>
<dbReference type="GO" id="GO:0009103">
    <property type="term" value="P:lipopolysaccharide biosynthetic process"/>
    <property type="evidence" value="ECO:0007669"/>
    <property type="project" value="TreeGrafter"/>
</dbReference>
<dbReference type="SUPFAM" id="SSF53448">
    <property type="entry name" value="Nucleotide-diphospho-sugar transferases"/>
    <property type="match status" value="1"/>
</dbReference>
<feature type="domain" description="Glycosyltransferase 2-like" evidence="3">
    <location>
        <begin position="382"/>
        <end position="492"/>
    </location>
</feature>
<evidence type="ECO:0000259" key="2">
    <source>
        <dbReference type="Pfam" id="PF00534"/>
    </source>
</evidence>
<dbReference type="PANTHER" id="PTHR46401">
    <property type="entry name" value="GLYCOSYLTRANSFERASE WBBK-RELATED"/>
    <property type="match status" value="1"/>
</dbReference>
<dbReference type="RefSeq" id="WP_103223025.1">
    <property type="nucleotide sequence ID" value="NZ_PPCN01000005.1"/>
</dbReference>
<accession>A0A2S3UTS7</accession>
<dbReference type="InterPro" id="IPR001173">
    <property type="entry name" value="Glyco_trans_2-like"/>
</dbReference>
<dbReference type="PANTHER" id="PTHR46401:SF2">
    <property type="entry name" value="GLYCOSYLTRANSFERASE WBBK-RELATED"/>
    <property type="match status" value="1"/>
</dbReference>
<feature type="domain" description="Glycosyl transferase family 1" evidence="2">
    <location>
        <begin position="192"/>
        <end position="338"/>
    </location>
</feature>
<dbReference type="CDD" id="cd00761">
    <property type="entry name" value="Glyco_tranf_GTA_type"/>
    <property type="match status" value="1"/>
</dbReference>
<dbReference type="Gene3D" id="3.40.50.2000">
    <property type="entry name" value="Glycogen Phosphorylase B"/>
    <property type="match status" value="2"/>
</dbReference>
<comment type="caution">
    <text evidence="4">The sequence shown here is derived from an EMBL/GenBank/DDBJ whole genome shotgun (WGS) entry which is preliminary data.</text>
</comment>
<evidence type="ECO:0000259" key="3">
    <source>
        <dbReference type="Pfam" id="PF00535"/>
    </source>
</evidence>
<proteinExistence type="predicted"/>
<dbReference type="Pfam" id="PF00534">
    <property type="entry name" value="Glycos_transf_1"/>
    <property type="match status" value="1"/>
</dbReference>
<evidence type="ECO:0000313" key="5">
    <source>
        <dbReference type="Proteomes" id="UP000236959"/>
    </source>
</evidence>
<dbReference type="AlphaFoldDB" id="A0A2S3UTS7"/>
<protein>
    <submittedName>
        <fullName evidence="4">Glycosyl transferase family 4</fullName>
    </submittedName>
</protein>
<evidence type="ECO:0000313" key="4">
    <source>
        <dbReference type="EMBL" id="POF31086.1"/>
    </source>
</evidence>
<dbReference type="GO" id="GO:0016757">
    <property type="term" value="F:glycosyltransferase activity"/>
    <property type="evidence" value="ECO:0007669"/>
    <property type="project" value="InterPro"/>
</dbReference>
<sequence>MNSPLPYAINGRFLLQNMTGVQRYAFNVVNAMQRSVPDSASLPVIAPQSTPDVPGFQASIERKGAFSGHMWEQLSLPNVWPDRLLNLCNTAPLVKRNQVICMHDANVVIAPESYSAKFRAYYRLIQPYLARRAYRVATVSHASARQIARHLQIPLADIVVLPNGHEHALNWDAAQAEIAPHFVEQICYLRGRRFVLALGSRSPHKNLDLLIRAAPALEAIGVDILIAGGDAGIFERERLEERTNVHLLGRVPDADLAYLLDSALCLVFPSLTEGFGLPIIEAMARGCPVISSNLASMPEVCGTAALLASPFDTRQWVEHVKALCASPDLRVELIEKGFEQAERFSWAQTAQGYLDLMETSAFRQTRATGTEVRGLKVGVVFATRGRPSVVSATVRHLLETQTLKPDTVIVSCVDSDDAGDLGELDGVKVLTGPGGLPAQRNTGLSALSDEIDIVVFFDDDFIAHKDWLAVAAQTFQDEKQVVGFTGRVIADGIKGPGISFEDAVRAVEEDQEKDDASWIEPFSPYGCNMAFRMAAVASERFDERLVMYGWLEDRDFGATLARRGGQLVKFNQASGVHMGTKSGRVSGHKLGYSQIINPIYMLRKGTMSLREVCGQIFRNVASNLARAFRPEPFIDRRGRVKGNLLGLQDLLRGRLEPERAAALISPKSSVGLSGVEKQS</sequence>
<dbReference type="Pfam" id="PF00535">
    <property type="entry name" value="Glycos_transf_2"/>
    <property type="match status" value="1"/>
</dbReference>
<dbReference type="InterPro" id="IPR001296">
    <property type="entry name" value="Glyco_trans_1"/>
</dbReference>
<organism evidence="4 5">
    <name type="scientific">Roseibium marinum</name>
    <dbReference type="NCBI Taxonomy" id="281252"/>
    <lineage>
        <taxon>Bacteria</taxon>
        <taxon>Pseudomonadati</taxon>
        <taxon>Pseudomonadota</taxon>
        <taxon>Alphaproteobacteria</taxon>
        <taxon>Hyphomicrobiales</taxon>
        <taxon>Stappiaceae</taxon>
        <taxon>Roseibium</taxon>
    </lineage>
</organism>
<dbReference type="Gene3D" id="3.90.550.10">
    <property type="entry name" value="Spore Coat Polysaccharide Biosynthesis Protein SpsA, Chain A"/>
    <property type="match status" value="1"/>
</dbReference>
<reference evidence="4 5" key="1">
    <citation type="submission" date="2018-01" db="EMBL/GenBank/DDBJ databases">
        <title>Genomic Encyclopedia of Archaeal and Bacterial Type Strains, Phase II (KMG-II): from individual species to whole genera.</title>
        <authorList>
            <person name="Goeker M."/>
        </authorList>
    </citation>
    <scope>NUCLEOTIDE SEQUENCE [LARGE SCALE GENOMIC DNA]</scope>
    <source>
        <strain evidence="4 5">DSM 17023</strain>
    </source>
</reference>